<proteinExistence type="inferred from homology"/>
<evidence type="ECO:0000313" key="4">
    <source>
        <dbReference type="EMBL" id="SHJ48734.1"/>
    </source>
</evidence>
<evidence type="ECO:0000256" key="2">
    <source>
        <dbReference type="ARBA" id="ARBA00022801"/>
    </source>
</evidence>
<accession>A0A1M6JPZ6</accession>
<name>A0A1M6JPZ6_9FIRM</name>
<evidence type="ECO:0000256" key="1">
    <source>
        <dbReference type="ARBA" id="ARBA00006336"/>
    </source>
</evidence>
<dbReference type="PANTHER" id="PTHR43540:SF1">
    <property type="entry name" value="ISOCHORISMATASE HYDROLASE"/>
    <property type="match status" value="1"/>
</dbReference>
<dbReference type="RefSeq" id="WP_110941322.1">
    <property type="nucleotide sequence ID" value="NZ_FQZV01000027.1"/>
</dbReference>
<dbReference type="STRING" id="1121919.SAMN02745975_02193"/>
<dbReference type="InterPro" id="IPR050272">
    <property type="entry name" value="Isochorismatase-like_hydrls"/>
</dbReference>
<sequence length="188" mass="21582">MMKLVPEKTALLVIDVQWDYWKLKLPQVPPASLLFKLKTLIHFCRSRKVKVVYIKHISHNTRSMFFQEGTEGTEIMEEIKPLAEETVITKHTPGSFFNTNLNDLLREAGIENLILTGMRTEHCCDTTTREAHALGYRNYFISDCTATFDIVEKNGEVIPREEIQKMTQAVLNNGFATVLSADEIMELF</sequence>
<keyword evidence="5" id="KW-1185">Reference proteome</keyword>
<reference evidence="5" key="1">
    <citation type="submission" date="2016-11" db="EMBL/GenBank/DDBJ databases">
        <authorList>
            <person name="Varghese N."/>
            <person name="Submissions S."/>
        </authorList>
    </citation>
    <scope>NUCLEOTIDE SEQUENCE [LARGE SCALE GENOMIC DNA]</scope>
    <source>
        <strain evidence="5">DSM 17957</strain>
    </source>
</reference>
<dbReference type="Gene3D" id="3.40.50.850">
    <property type="entry name" value="Isochorismatase-like"/>
    <property type="match status" value="1"/>
</dbReference>
<protein>
    <submittedName>
        <fullName evidence="4">Nicotinamidase-related amidase</fullName>
    </submittedName>
</protein>
<dbReference type="PANTHER" id="PTHR43540">
    <property type="entry name" value="PEROXYUREIDOACRYLATE/UREIDOACRYLATE AMIDOHYDROLASE-RELATED"/>
    <property type="match status" value="1"/>
</dbReference>
<dbReference type="Proteomes" id="UP000184536">
    <property type="component" value="Unassembled WGS sequence"/>
</dbReference>
<dbReference type="InterPro" id="IPR036380">
    <property type="entry name" value="Isochorismatase-like_sf"/>
</dbReference>
<feature type="domain" description="Isochorismatase-like" evidence="3">
    <location>
        <begin position="9"/>
        <end position="160"/>
    </location>
</feature>
<dbReference type="AlphaFoldDB" id="A0A1M6JPZ6"/>
<keyword evidence="2" id="KW-0378">Hydrolase</keyword>
<comment type="similarity">
    <text evidence="1">Belongs to the isochorismatase family.</text>
</comment>
<organism evidence="4 5">
    <name type="scientific">Geosporobacter subterraneus DSM 17957</name>
    <dbReference type="NCBI Taxonomy" id="1121919"/>
    <lineage>
        <taxon>Bacteria</taxon>
        <taxon>Bacillati</taxon>
        <taxon>Bacillota</taxon>
        <taxon>Clostridia</taxon>
        <taxon>Peptostreptococcales</taxon>
        <taxon>Thermotaleaceae</taxon>
        <taxon>Geosporobacter</taxon>
    </lineage>
</organism>
<gene>
    <name evidence="4" type="ORF">SAMN02745975_02193</name>
</gene>
<dbReference type="EMBL" id="FQZV01000027">
    <property type="protein sequence ID" value="SHJ48734.1"/>
    <property type="molecule type" value="Genomic_DNA"/>
</dbReference>
<dbReference type="InterPro" id="IPR000868">
    <property type="entry name" value="Isochorismatase-like_dom"/>
</dbReference>
<dbReference type="OrthoDB" id="9785724at2"/>
<evidence type="ECO:0000259" key="3">
    <source>
        <dbReference type="Pfam" id="PF00857"/>
    </source>
</evidence>
<evidence type="ECO:0000313" key="5">
    <source>
        <dbReference type="Proteomes" id="UP000184536"/>
    </source>
</evidence>
<dbReference type="CDD" id="cd01014">
    <property type="entry name" value="nicotinamidase_related"/>
    <property type="match status" value="1"/>
</dbReference>
<dbReference type="SUPFAM" id="SSF52499">
    <property type="entry name" value="Isochorismatase-like hydrolases"/>
    <property type="match status" value="1"/>
</dbReference>
<dbReference type="Pfam" id="PF00857">
    <property type="entry name" value="Isochorismatase"/>
    <property type="match status" value="1"/>
</dbReference>
<dbReference type="GO" id="GO:0016787">
    <property type="term" value="F:hydrolase activity"/>
    <property type="evidence" value="ECO:0007669"/>
    <property type="project" value="UniProtKB-KW"/>
</dbReference>